<dbReference type="Proteomes" id="UP001549122">
    <property type="component" value="Unassembled WGS sequence"/>
</dbReference>
<dbReference type="EMBL" id="JBEPLO010000007">
    <property type="protein sequence ID" value="MET3557744.1"/>
    <property type="molecule type" value="Genomic_DNA"/>
</dbReference>
<comment type="caution">
    <text evidence="1">The sequence shown here is derived from an EMBL/GenBank/DDBJ whole genome shotgun (WGS) entry which is preliminary data.</text>
</comment>
<gene>
    <name evidence="1" type="ORF">ABID29_000854</name>
</gene>
<name>A0ABV2FGR9_9STRE</name>
<accession>A0ABV2FGR9</accession>
<keyword evidence="2" id="KW-1185">Reference proteome</keyword>
<reference evidence="1 2" key="1">
    <citation type="submission" date="2024-06" db="EMBL/GenBank/DDBJ databases">
        <title>Genomic Encyclopedia of Type Strains, Phase IV (KMG-IV): sequencing the most valuable type-strain genomes for metagenomic binning, comparative biology and taxonomic classification.</title>
        <authorList>
            <person name="Goeker M."/>
        </authorList>
    </citation>
    <scope>NUCLEOTIDE SEQUENCE [LARGE SCALE GENOMIC DNA]</scope>
    <source>
        <strain evidence="1 2">DSM 28303</strain>
    </source>
</reference>
<dbReference type="InterPro" id="IPR036874">
    <property type="entry name" value="Carbonic_anhydrase_sf"/>
</dbReference>
<evidence type="ECO:0000313" key="1">
    <source>
        <dbReference type="EMBL" id="MET3557744.1"/>
    </source>
</evidence>
<sequence length="48" mass="5507">MDFHPFEDLEASVREDVTRLKESRLIPDAVVVRGAIYDVDNGRVTEVF</sequence>
<organism evidence="1 2">
    <name type="scientific">Streptococcus rupicaprae</name>
    <dbReference type="NCBI Taxonomy" id="759619"/>
    <lineage>
        <taxon>Bacteria</taxon>
        <taxon>Bacillati</taxon>
        <taxon>Bacillota</taxon>
        <taxon>Bacilli</taxon>
        <taxon>Lactobacillales</taxon>
        <taxon>Streptococcaceae</taxon>
        <taxon>Streptococcus</taxon>
    </lineage>
</organism>
<dbReference type="SUPFAM" id="SSF53056">
    <property type="entry name" value="beta-carbonic anhydrase, cab"/>
    <property type="match status" value="1"/>
</dbReference>
<protein>
    <submittedName>
        <fullName evidence="1">Carbonic anhydrase</fullName>
    </submittedName>
</protein>
<dbReference type="Gene3D" id="3.40.1050.10">
    <property type="entry name" value="Carbonic anhydrase"/>
    <property type="match status" value="1"/>
</dbReference>
<evidence type="ECO:0000313" key="2">
    <source>
        <dbReference type="Proteomes" id="UP001549122"/>
    </source>
</evidence>
<proteinExistence type="predicted"/>